<dbReference type="Proteomes" id="UP000299102">
    <property type="component" value="Unassembled WGS sequence"/>
</dbReference>
<reference evidence="2 3" key="1">
    <citation type="journal article" date="2019" name="Commun. Biol.">
        <title>The bagworm genome reveals a unique fibroin gene that provides high tensile strength.</title>
        <authorList>
            <person name="Kono N."/>
            <person name="Nakamura H."/>
            <person name="Ohtoshi R."/>
            <person name="Tomita M."/>
            <person name="Numata K."/>
            <person name="Arakawa K."/>
        </authorList>
    </citation>
    <scope>NUCLEOTIDE SEQUENCE [LARGE SCALE GENOMIC DNA]</scope>
</reference>
<evidence type="ECO:0000313" key="3">
    <source>
        <dbReference type="Proteomes" id="UP000299102"/>
    </source>
</evidence>
<proteinExistence type="predicted"/>
<name>A0A4C1YBT4_EUMVA</name>
<feature type="signal peptide" evidence="1">
    <location>
        <begin position="1"/>
        <end position="16"/>
    </location>
</feature>
<accession>A0A4C1YBT4</accession>
<dbReference type="Pfam" id="PF15868">
    <property type="entry name" value="MBF2"/>
    <property type="match status" value="1"/>
</dbReference>
<dbReference type="OrthoDB" id="7374636at2759"/>
<feature type="chain" id="PRO_5020021005" evidence="1">
    <location>
        <begin position="17"/>
        <end position="111"/>
    </location>
</feature>
<protein>
    <submittedName>
        <fullName evidence="2">Uncharacterized protein</fullName>
    </submittedName>
</protein>
<evidence type="ECO:0000256" key="1">
    <source>
        <dbReference type="SAM" id="SignalP"/>
    </source>
</evidence>
<dbReference type="InterPro" id="IPR031734">
    <property type="entry name" value="MBF2"/>
</dbReference>
<gene>
    <name evidence="2" type="ORF">EVAR_7083_1</name>
</gene>
<dbReference type="AlphaFoldDB" id="A0A4C1YBT4"/>
<organism evidence="2 3">
    <name type="scientific">Eumeta variegata</name>
    <name type="common">Bagworm moth</name>
    <name type="synonym">Eumeta japonica</name>
    <dbReference type="NCBI Taxonomy" id="151549"/>
    <lineage>
        <taxon>Eukaryota</taxon>
        <taxon>Metazoa</taxon>
        <taxon>Ecdysozoa</taxon>
        <taxon>Arthropoda</taxon>
        <taxon>Hexapoda</taxon>
        <taxon>Insecta</taxon>
        <taxon>Pterygota</taxon>
        <taxon>Neoptera</taxon>
        <taxon>Endopterygota</taxon>
        <taxon>Lepidoptera</taxon>
        <taxon>Glossata</taxon>
        <taxon>Ditrysia</taxon>
        <taxon>Tineoidea</taxon>
        <taxon>Psychidae</taxon>
        <taxon>Oiketicinae</taxon>
        <taxon>Eumeta</taxon>
    </lineage>
</organism>
<evidence type="ECO:0000313" key="2">
    <source>
        <dbReference type="EMBL" id="GBP72424.1"/>
    </source>
</evidence>
<keyword evidence="1" id="KW-0732">Signal</keyword>
<comment type="caution">
    <text evidence="2">The sequence shown here is derived from an EMBL/GenBank/DDBJ whole genome shotgun (WGS) entry which is preliminary data.</text>
</comment>
<dbReference type="EMBL" id="BGZK01001145">
    <property type="protein sequence ID" value="GBP72424.1"/>
    <property type="molecule type" value="Genomic_DNA"/>
</dbReference>
<keyword evidence="3" id="KW-1185">Reference proteome</keyword>
<sequence>MTTHLWLLTCIAVVASYDEYAGTNTGKVLIHYGNVHSRAIPFRRSVTTFSYAIPDLPVTFGRTIQGIEVLDLTYSAATARIVQGGLGYNYVDLRLVSDYGLPLNYDVYIYI</sequence>